<dbReference type="PANTHER" id="PTHR30627">
    <property type="entry name" value="PEPTIDOGLYCAN D,D-TRANSPEPTIDASE"/>
    <property type="match status" value="1"/>
</dbReference>
<dbReference type="InterPro" id="IPR050515">
    <property type="entry name" value="Beta-lactam/transpept"/>
</dbReference>
<evidence type="ECO:0000256" key="1">
    <source>
        <dbReference type="ARBA" id="ARBA00004370"/>
    </source>
</evidence>
<evidence type="ECO:0000256" key="2">
    <source>
        <dbReference type="ARBA" id="ARBA00023136"/>
    </source>
</evidence>
<name>L1QFD5_9CLOT</name>
<keyword evidence="2 3" id="KW-0472">Membrane</keyword>
<dbReference type="GO" id="GO:0005886">
    <property type="term" value="C:plasma membrane"/>
    <property type="evidence" value="ECO:0007669"/>
    <property type="project" value="TreeGrafter"/>
</dbReference>
<reference evidence="5 6" key="1">
    <citation type="submission" date="2012-05" db="EMBL/GenBank/DDBJ databases">
        <authorList>
            <person name="Weinstock G."/>
            <person name="Sodergren E."/>
            <person name="Lobos E.A."/>
            <person name="Fulton L."/>
            <person name="Fulton R."/>
            <person name="Courtney L."/>
            <person name="Fronick C."/>
            <person name="O'Laughlin M."/>
            <person name="Godfrey J."/>
            <person name="Wilson R.M."/>
            <person name="Miner T."/>
            <person name="Farmer C."/>
            <person name="Delehaunty K."/>
            <person name="Cordes M."/>
            <person name="Minx P."/>
            <person name="Tomlinson C."/>
            <person name="Chen J."/>
            <person name="Wollam A."/>
            <person name="Pepin K.H."/>
            <person name="Bhonagiri V."/>
            <person name="Zhang X."/>
            <person name="Suruliraj S."/>
            <person name="Warren W."/>
            <person name="Mitreva M."/>
            <person name="Mardis E.R."/>
            <person name="Wilson R.K."/>
        </authorList>
    </citation>
    <scope>NUCLEOTIDE SEQUENCE [LARGE SCALE GENOMIC DNA]</scope>
    <source>
        <strain evidence="5 6">DSM 1785</strain>
    </source>
</reference>
<dbReference type="STRING" id="545697.HMPREF0216_01851"/>
<dbReference type="EMBL" id="AMEZ01000053">
    <property type="protein sequence ID" value="EKY26666.1"/>
    <property type="molecule type" value="Genomic_DNA"/>
</dbReference>
<dbReference type="RefSeq" id="WP_005213567.1">
    <property type="nucleotide sequence ID" value="NZ_KB291645.1"/>
</dbReference>
<evidence type="ECO:0000313" key="6">
    <source>
        <dbReference type="Proteomes" id="UP000010420"/>
    </source>
</evidence>
<dbReference type="GO" id="GO:0008658">
    <property type="term" value="F:penicillin binding"/>
    <property type="evidence" value="ECO:0007669"/>
    <property type="project" value="InterPro"/>
</dbReference>
<protein>
    <submittedName>
        <fullName evidence="5">Penicillin-binding protein, transpeptidase domain protein</fullName>
    </submittedName>
</protein>
<dbReference type="PATRIC" id="fig|545697.3.peg.1822"/>
<keyword evidence="6" id="KW-1185">Reference proteome</keyword>
<dbReference type="HOGENOM" id="CLU_009289_6_3_9"/>
<dbReference type="SUPFAM" id="SSF56601">
    <property type="entry name" value="beta-lactamase/transpeptidase-like"/>
    <property type="match status" value="1"/>
</dbReference>
<dbReference type="InterPro" id="IPR012338">
    <property type="entry name" value="Beta-lactam/transpept-like"/>
</dbReference>
<evidence type="ECO:0000256" key="3">
    <source>
        <dbReference type="SAM" id="Phobius"/>
    </source>
</evidence>
<dbReference type="GO" id="GO:0071555">
    <property type="term" value="P:cell wall organization"/>
    <property type="evidence" value="ECO:0007669"/>
    <property type="project" value="TreeGrafter"/>
</dbReference>
<dbReference type="OrthoDB" id="2985542at2"/>
<dbReference type="PANTHER" id="PTHR30627:SF1">
    <property type="entry name" value="PEPTIDOGLYCAN D,D-TRANSPEPTIDASE FTSI"/>
    <property type="match status" value="1"/>
</dbReference>
<organism evidence="5 6">
    <name type="scientific">Clostridium celatum DSM 1785</name>
    <dbReference type="NCBI Taxonomy" id="545697"/>
    <lineage>
        <taxon>Bacteria</taxon>
        <taxon>Bacillati</taxon>
        <taxon>Bacillota</taxon>
        <taxon>Clostridia</taxon>
        <taxon>Eubacteriales</taxon>
        <taxon>Clostridiaceae</taxon>
        <taxon>Clostridium</taxon>
    </lineage>
</organism>
<accession>L1QFD5</accession>
<dbReference type="Pfam" id="PF00905">
    <property type="entry name" value="Transpeptidase"/>
    <property type="match status" value="1"/>
</dbReference>
<dbReference type="AlphaFoldDB" id="L1QFD5"/>
<comment type="caution">
    <text evidence="5">The sequence shown here is derived from an EMBL/GenBank/DDBJ whole genome shotgun (WGS) entry which is preliminary data.</text>
</comment>
<feature type="transmembrane region" description="Helical" evidence="3">
    <location>
        <begin position="12"/>
        <end position="35"/>
    </location>
</feature>
<keyword evidence="3" id="KW-0812">Transmembrane</keyword>
<evidence type="ECO:0000313" key="5">
    <source>
        <dbReference type="EMBL" id="EKY26666.1"/>
    </source>
</evidence>
<keyword evidence="3" id="KW-1133">Transmembrane helix</keyword>
<dbReference type="Proteomes" id="UP000010420">
    <property type="component" value="Unassembled WGS sequence"/>
</dbReference>
<feature type="domain" description="Penicillin-binding protein transpeptidase" evidence="4">
    <location>
        <begin position="243"/>
        <end position="536"/>
    </location>
</feature>
<sequence length="543" mass="60977">MYKYKIDSKRLTIVCITFFVVLMILGVRLYFLMIYPSNLVQGELEAHQLEYTSNNNYKIFDTEGNELIKYNKKYVMVLDTKPFKLNNYEETLEDLLALNFIMKTEDSTFNFSDIMQTEGKFYYTITEETYNKINKLTNIKGIYCYEYDELDLKERWKIENAIASIDVDNVVEGSFEEKIADIIKENEYPNKSFSLDNKSIYYTSKTDEGEENKNIRLTINNAWTEKIREVLNREEYSFLSNIGVVLLEADTGKIRAMVQKDETEANVNLGIGLLGYEPGSIFKTLTDSIALNEGLITNNDTFECTGEICTKLGEKYAHGPLTVNEALQVSCNDVFAQVGNLAGYETMLKYTTNLGLYSKVLGFSGENREEAVGSMPPAGEGVSNFSIGQSLTVTPLQMAGAINAITNDGVYIKPTLIEAIVDNDNNIIEKTQEEERRVFSSTTAKIVQNAMHDVIWKGTGYEAKVEGINQGGKTGTSTGTASDGSKTNHGWFAGYFELGEHKYTLVVIAPNIPDMHPDGRELGGGNTGAPIYRQIIYSLMDEE</sequence>
<evidence type="ECO:0000259" key="4">
    <source>
        <dbReference type="Pfam" id="PF00905"/>
    </source>
</evidence>
<dbReference type="Gene3D" id="3.40.710.10">
    <property type="entry name" value="DD-peptidase/beta-lactamase superfamily"/>
    <property type="match status" value="1"/>
</dbReference>
<proteinExistence type="predicted"/>
<comment type="subcellular location">
    <subcellularLocation>
        <location evidence="1">Membrane</location>
    </subcellularLocation>
</comment>
<dbReference type="eggNOG" id="COG0768">
    <property type="taxonomic scope" value="Bacteria"/>
</dbReference>
<gene>
    <name evidence="5" type="ORF">HMPREF0216_01851</name>
</gene>
<dbReference type="InterPro" id="IPR001460">
    <property type="entry name" value="PCN-bd_Tpept"/>
</dbReference>